<accession>A0AAV5WUN7</accession>
<protein>
    <submittedName>
        <fullName evidence="1">Uncharacterized protein</fullName>
    </submittedName>
</protein>
<keyword evidence="2" id="KW-1185">Reference proteome</keyword>
<name>A0AAV5WUN7_9BILA</name>
<dbReference type="AlphaFoldDB" id="A0AAV5WUN7"/>
<feature type="non-terminal residue" evidence="1">
    <location>
        <position position="123"/>
    </location>
</feature>
<proteinExistence type="predicted"/>
<sequence length="123" mass="13994">PTTASPGTETTINPCLYIISTGRLRVEVDGFVMSNEGYSMCYGPCRKVPKQVWTAKDVEWGESETQVEEQCGCGRWIEFSYDLGQEMGKDVGNPAWKVRVETDERAMDRKVVFSDFLVRKRID</sequence>
<reference evidence="1" key="1">
    <citation type="submission" date="2023-10" db="EMBL/GenBank/DDBJ databases">
        <title>Genome assembly of Pristionchus species.</title>
        <authorList>
            <person name="Yoshida K."/>
            <person name="Sommer R.J."/>
        </authorList>
    </citation>
    <scope>NUCLEOTIDE SEQUENCE</scope>
    <source>
        <strain evidence="1">RS5133</strain>
    </source>
</reference>
<organism evidence="1 2">
    <name type="scientific">Pristionchus fissidentatus</name>
    <dbReference type="NCBI Taxonomy" id="1538716"/>
    <lineage>
        <taxon>Eukaryota</taxon>
        <taxon>Metazoa</taxon>
        <taxon>Ecdysozoa</taxon>
        <taxon>Nematoda</taxon>
        <taxon>Chromadorea</taxon>
        <taxon>Rhabditida</taxon>
        <taxon>Rhabditina</taxon>
        <taxon>Diplogasteromorpha</taxon>
        <taxon>Diplogasteroidea</taxon>
        <taxon>Neodiplogasteridae</taxon>
        <taxon>Pristionchus</taxon>
    </lineage>
</organism>
<dbReference type="EMBL" id="BTSY01000007">
    <property type="protein sequence ID" value="GMT35726.1"/>
    <property type="molecule type" value="Genomic_DNA"/>
</dbReference>
<feature type="non-terminal residue" evidence="1">
    <location>
        <position position="1"/>
    </location>
</feature>
<comment type="caution">
    <text evidence="1">The sequence shown here is derived from an EMBL/GenBank/DDBJ whole genome shotgun (WGS) entry which is preliminary data.</text>
</comment>
<dbReference type="Proteomes" id="UP001432322">
    <property type="component" value="Unassembled WGS sequence"/>
</dbReference>
<evidence type="ECO:0000313" key="2">
    <source>
        <dbReference type="Proteomes" id="UP001432322"/>
    </source>
</evidence>
<gene>
    <name evidence="1" type="ORF">PFISCL1PPCAC_27023</name>
</gene>
<evidence type="ECO:0000313" key="1">
    <source>
        <dbReference type="EMBL" id="GMT35726.1"/>
    </source>
</evidence>